<organism evidence="1 2">
    <name type="scientific">Actinomadura hallensis</name>
    <dbReference type="NCBI Taxonomy" id="337895"/>
    <lineage>
        <taxon>Bacteria</taxon>
        <taxon>Bacillati</taxon>
        <taxon>Actinomycetota</taxon>
        <taxon>Actinomycetes</taxon>
        <taxon>Streptosporangiales</taxon>
        <taxon>Thermomonosporaceae</taxon>
        <taxon>Actinomadura</taxon>
    </lineage>
</organism>
<evidence type="ECO:0000313" key="2">
    <source>
        <dbReference type="Proteomes" id="UP000316706"/>
    </source>
</evidence>
<dbReference type="EMBL" id="VFPO01000001">
    <property type="protein sequence ID" value="TQM67623.1"/>
    <property type="molecule type" value="Genomic_DNA"/>
</dbReference>
<dbReference type="OrthoDB" id="3486671at2"/>
<dbReference type="Proteomes" id="UP000316706">
    <property type="component" value="Unassembled WGS sequence"/>
</dbReference>
<name>A0A543IAK2_9ACTN</name>
<dbReference type="RefSeq" id="WP_141966586.1">
    <property type="nucleotide sequence ID" value="NZ_VFPO01000001.1"/>
</dbReference>
<comment type="caution">
    <text evidence="1">The sequence shown here is derived from an EMBL/GenBank/DDBJ whole genome shotgun (WGS) entry which is preliminary data.</text>
</comment>
<accession>A0A543IAK2</accession>
<keyword evidence="2" id="KW-1185">Reference proteome</keyword>
<evidence type="ECO:0000313" key="1">
    <source>
        <dbReference type="EMBL" id="TQM67623.1"/>
    </source>
</evidence>
<sequence>MVKVGDCTLVPFGGLWFLTDADDRLVSTILDMGEGTWRARTPEGSARTFEVPPDVADPPLWVAREITAA</sequence>
<gene>
    <name evidence="1" type="ORF">FHX41_1241</name>
</gene>
<dbReference type="AlphaFoldDB" id="A0A543IAK2"/>
<reference evidence="1 2" key="1">
    <citation type="submission" date="2019-06" db="EMBL/GenBank/DDBJ databases">
        <title>Sequencing the genomes of 1000 actinobacteria strains.</title>
        <authorList>
            <person name="Klenk H.-P."/>
        </authorList>
    </citation>
    <scope>NUCLEOTIDE SEQUENCE [LARGE SCALE GENOMIC DNA]</scope>
    <source>
        <strain evidence="1 2">DSM 45043</strain>
    </source>
</reference>
<protein>
    <submittedName>
        <fullName evidence="1">Uncharacterized protein</fullName>
    </submittedName>
</protein>
<proteinExistence type="predicted"/>